<proteinExistence type="predicted"/>
<dbReference type="EMBL" id="JACICY010000001">
    <property type="protein sequence ID" value="MBB3858804.1"/>
    <property type="molecule type" value="Genomic_DNA"/>
</dbReference>
<name>A0A7W5ZT91_9SPHN</name>
<evidence type="ECO:0000313" key="2">
    <source>
        <dbReference type="EMBL" id="MBB3858804.1"/>
    </source>
</evidence>
<dbReference type="InterPro" id="IPR008927">
    <property type="entry name" value="6-PGluconate_DH-like_C_sf"/>
</dbReference>
<reference evidence="2 3" key="1">
    <citation type="submission" date="2020-08" db="EMBL/GenBank/DDBJ databases">
        <title>Genomic Encyclopedia of Type Strains, Phase IV (KMG-IV): sequencing the most valuable type-strain genomes for metagenomic binning, comparative biology and taxonomic classification.</title>
        <authorList>
            <person name="Goeker M."/>
        </authorList>
    </citation>
    <scope>NUCLEOTIDE SEQUENCE [LARGE SCALE GENOMIC DNA]</scope>
    <source>
        <strain evidence="2 3">DSM 14552</strain>
    </source>
</reference>
<dbReference type="InterPro" id="IPR036291">
    <property type="entry name" value="NAD(P)-bd_dom_sf"/>
</dbReference>
<gene>
    <name evidence="2" type="ORF">GGQ88_000044</name>
</gene>
<dbReference type="SUPFAM" id="SSF51735">
    <property type="entry name" value="NAD(P)-binding Rossmann-fold domains"/>
    <property type="match status" value="1"/>
</dbReference>
<evidence type="ECO:0000259" key="1">
    <source>
        <dbReference type="Pfam" id="PF10728"/>
    </source>
</evidence>
<dbReference type="InterPro" id="IPR037108">
    <property type="entry name" value="TM1727-like_C_sf"/>
</dbReference>
<dbReference type="PANTHER" id="PTHR40459">
    <property type="entry name" value="CONSERVED HYPOTHETICAL ALANINE AND LEUCINE RICH PROTEIN"/>
    <property type="match status" value="1"/>
</dbReference>
<organism evidence="2 3">
    <name type="scientific">Novosphingobium hassiacum</name>
    <dbReference type="NCBI Taxonomy" id="173676"/>
    <lineage>
        <taxon>Bacteria</taxon>
        <taxon>Pseudomonadati</taxon>
        <taxon>Pseudomonadota</taxon>
        <taxon>Alphaproteobacteria</taxon>
        <taxon>Sphingomonadales</taxon>
        <taxon>Sphingomonadaceae</taxon>
        <taxon>Novosphingobium</taxon>
    </lineage>
</organism>
<dbReference type="Gene3D" id="1.10.1040.20">
    <property type="entry name" value="ProC-like, C-terminal domain"/>
    <property type="match status" value="1"/>
</dbReference>
<comment type="caution">
    <text evidence="2">The sequence shown here is derived from an EMBL/GenBank/DDBJ whole genome shotgun (WGS) entry which is preliminary data.</text>
</comment>
<dbReference type="InterPro" id="IPR018931">
    <property type="entry name" value="DUF2520"/>
</dbReference>
<dbReference type="PANTHER" id="PTHR40459:SF1">
    <property type="entry name" value="CONSERVED HYPOTHETICAL ALANINE AND LEUCINE RICH PROTEIN"/>
    <property type="match status" value="1"/>
</dbReference>
<evidence type="ECO:0000313" key="3">
    <source>
        <dbReference type="Proteomes" id="UP000562395"/>
    </source>
</evidence>
<feature type="domain" description="DUF2520" evidence="1">
    <location>
        <begin position="70"/>
        <end position="194"/>
    </location>
</feature>
<dbReference type="AlphaFoldDB" id="A0A7W5ZT91"/>
<keyword evidence="3" id="KW-1185">Reference proteome</keyword>
<dbReference type="Gene3D" id="3.40.50.720">
    <property type="entry name" value="NAD(P)-binding Rossmann-like Domain"/>
    <property type="match status" value="1"/>
</dbReference>
<accession>A0A7W5ZT91</accession>
<protein>
    <submittedName>
        <fullName evidence="2">Putative short-subunit dehydrogenase-like oxidoreductase (DUF2520 family)</fullName>
    </submittedName>
</protein>
<dbReference type="Proteomes" id="UP000562395">
    <property type="component" value="Unassembled WGS sequence"/>
</dbReference>
<sequence length="217" mass="22705">MADEAIAEIVEAMASTPLAHAPLIFHISGSKGSAVLEPLRANGARVAAIHPAMTFTGFPEIEVRRMSGACFAITASDTTISAARAVVGALGGIAIEITEHDRPLYHAALCHAANHLVTLFAGALRMLECAGVEDPARVVAPLASAALENSIARGFDALSGPILRGDTDTIQSHLAALEDSCPETLPAYRAMALATLMEQDRRDPKPARSGLHRLIGE</sequence>
<dbReference type="Pfam" id="PF10728">
    <property type="entry name" value="DUF2520"/>
    <property type="match status" value="1"/>
</dbReference>
<dbReference type="SUPFAM" id="SSF48179">
    <property type="entry name" value="6-phosphogluconate dehydrogenase C-terminal domain-like"/>
    <property type="match status" value="1"/>
</dbReference>